<keyword evidence="1" id="KW-0812">Transmembrane</keyword>
<keyword evidence="3" id="KW-1185">Reference proteome</keyword>
<sequence>MNRGAARPAHYRLFVSPSLSCPSVCGQTEARTRACPKPHARRTRWDLTWLLPRASPTVVFCLLLASGVNLFNCSAGYPVLPTISRKRATA</sequence>
<dbReference type="AlphaFoldDB" id="A0ABD0TWH5"/>
<keyword evidence="1" id="KW-1133">Transmembrane helix</keyword>
<dbReference type="EMBL" id="JANQDX010000019">
    <property type="protein sequence ID" value="KAL0903988.1"/>
    <property type="molecule type" value="Genomic_DNA"/>
</dbReference>
<reference evidence="2 3" key="1">
    <citation type="journal article" date="2024" name="Plant Biotechnol. J.">
        <title>Dendrobium thyrsiflorum genome and its molecular insights into genes involved in important horticultural traits.</title>
        <authorList>
            <person name="Chen B."/>
            <person name="Wang J.Y."/>
            <person name="Zheng P.J."/>
            <person name="Li K.L."/>
            <person name="Liang Y.M."/>
            <person name="Chen X.F."/>
            <person name="Zhang C."/>
            <person name="Zhao X."/>
            <person name="He X."/>
            <person name="Zhang G.Q."/>
            <person name="Liu Z.J."/>
            <person name="Xu Q."/>
        </authorList>
    </citation>
    <scope>NUCLEOTIDE SEQUENCE [LARGE SCALE GENOMIC DNA]</scope>
    <source>
        <strain evidence="2">GZMU011</strain>
    </source>
</reference>
<dbReference type="Proteomes" id="UP001552299">
    <property type="component" value="Unassembled WGS sequence"/>
</dbReference>
<accession>A0ABD0TWH5</accession>
<evidence type="ECO:0000313" key="3">
    <source>
        <dbReference type="Proteomes" id="UP001552299"/>
    </source>
</evidence>
<evidence type="ECO:0000256" key="1">
    <source>
        <dbReference type="SAM" id="Phobius"/>
    </source>
</evidence>
<proteinExistence type="predicted"/>
<evidence type="ECO:0000313" key="2">
    <source>
        <dbReference type="EMBL" id="KAL0903988.1"/>
    </source>
</evidence>
<gene>
    <name evidence="2" type="ORF">M5K25_026056</name>
</gene>
<name>A0ABD0TWH5_DENTH</name>
<organism evidence="2 3">
    <name type="scientific">Dendrobium thyrsiflorum</name>
    <name type="common">Pinecone-like raceme dendrobium</name>
    <name type="synonym">Orchid</name>
    <dbReference type="NCBI Taxonomy" id="117978"/>
    <lineage>
        <taxon>Eukaryota</taxon>
        <taxon>Viridiplantae</taxon>
        <taxon>Streptophyta</taxon>
        <taxon>Embryophyta</taxon>
        <taxon>Tracheophyta</taxon>
        <taxon>Spermatophyta</taxon>
        <taxon>Magnoliopsida</taxon>
        <taxon>Liliopsida</taxon>
        <taxon>Asparagales</taxon>
        <taxon>Orchidaceae</taxon>
        <taxon>Epidendroideae</taxon>
        <taxon>Malaxideae</taxon>
        <taxon>Dendrobiinae</taxon>
        <taxon>Dendrobium</taxon>
    </lineage>
</organism>
<keyword evidence="1" id="KW-0472">Membrane</keyword>
<protein>
    <submittedName>
        <fullName evidence="2">Uncharacterized protein</fullName>
    </submittedName>
</protein>
<feature type="transmembrane region" description="Helical" evidence="1">
    <location>
        <begin position="57"/>
        <end position="80"/>
    </location>
</feature>
<comment type="caution">
    <text evidence="2">The sequence shown here is derived from an EMBL/GenBank/DDBJ whole genome shotgun (WGS) entry which is preliminary data.</text>
</comment>